<comment type="caution">
    <text evidence="1">The sequence shown here is derived from an EMBL/GenBank/DDBJ whole genome shotgun (WGS) entry which is preliminary data.</text>
</comment>
<dbReference type="EMBL" id="JAMZEG020000004">
    <property type="protein sequence ID" value="MDE8604332.1"/>
    <property type="molecule type" value="Genomic_DNA"/>
</dbReference>
<reference evidence="1" key="1">
    <citation type="submission" date="2023-01" db="EMBL/GenBank/DDBJ databases">
        <title>Psychroserpens sp. MSW6 and Marinomonas sp. RSW2, isolated from seawater.</title>
        <authorList>
            <person name="Kristyanto S."/>
            <person name="Jung J."/>
            <person name="Kim J.M."/>
            <person name="Jeon C.O."/>
        </authorList>
    </citation>
    <scope>NUCLEOTIDE SEQUENCE</scope>
    <source>
        <strain evidence="1">RSW2</strain>
    </source>
</reference>
<gene>
    <name evidence="1" type="ORF">M3I01_015780</name>
</gene>
<keyword evidence="2" id="KW-1185">Reference proteome</keyword>
<dbReference type="Proteomes" id="UP001139522">
    <property type="component" value="Unassembled WGS sequence"/>
</dbReference>
<protein>
    <submittedName>
        <fullName evidence="1">Nucleotidyltransferase substrate binding protein</fullName>
    </submittedName>
</protein>
<accession>A0ABT5WHP0</accession>
<evidence type="ECO:0000313" key="2">
    <source>
        <dbReference type="Proteomes" id="UP001139522"/>
    </source>
</evidence>
<sequence>MSDNGLRKSMARFSKGFDQLSGAFQHLDYRYPNELEQFGLIRLFKGCFDSAWRCLRTFFYDQGYVHVEGSRDAVRLAFRLGVIGSDSSKIGEVWMDMIKKREQVELANDDLVRTNILTALMDDYYDAFTELKAFFHQETSLKDE</sequence>
<name>A0ABT5WHP0_9GAMM</name>
<dbReference type="RefSeq" id="WP_255896876.1">
    <property type="nucleotide sequence ID" value="NZ_JAMZEG020000004.1"/>
</dbReference>
<dbReference type="SUPFAM" id="SSF81593">
    <property type="entry name" value="Nucleotidyltransferase substrate binding subunit/domain"/>
    <property type="match status" value="1"/>
</dbReference>
<dbReference type="InterPro" id="IPR010235">
    <property type="entry name" value="HepT"/>
</dbReference>
<organism evidence="1 2">
    <name type="scientific">Marinomonas maritima</name>
    <dbReference type="NCBI Taxonomy" id="2940935"/>
    <lineage>
        <taxon>Bacteria</taxon>
        <taxon>Pseudomonadati</taxon>
        <taxon>Pseudomonadota</taxon>
        <taxon>Gammaproteobacteria</taxon>
        <taxon>Oceanospirillales</taxon>
        <taxon>Oceanospirillaceae</taxon>
        <taxon>Marinomonas</taxon>
    </lineage>
</organism>
<evidence type="ECO:0000313" key="1">
    <source>
        <dbReference type="EMBL" id="MDE8604332.1"/>
    </source>
</evidence>
<dbReference type="Pfam" id="PF08780">
    <property type="entry name" value="NTase_sub_bind"/>
    <property type="match status" value="1"/>
</dbReference>
<proteinExistence type="predicted"/>
<dbReference type="Gene3D" id="1.20.120.330">
    <property type="entry name" value="Nucleotidyltransferases domain 2"/>
    <property type="match status" value="1"/>
</dbReference>